<keyword evidence="1" id="KW-0812">Transmembrane</keyword>
<protein>
    <submittedName>
        <fullName evidence="2">Uncharacterized protein</fullName>
    </submittedName>
</protein>
<dbReference type="RefSeq" id="WP_279670759.1">
    <property type="nucleotide sequence ID" value="NZ_JAOCBE010000001.1"/>
</dbReference>
<evidence type="ECO:0000256" key="1">
    <source>
        <dbReference type="SAM" id="Phobius"/>
    </source>
</evidence>
<evidence type="ECO:0000313" key="3">
    <source>
        <dbReference type="Proteomes" id="UP001159915"/>
    </source>
</evidence>
<dbReference type="EMBL" id="JAOCBE010000001">
    <property type="protein sequence ID" value="MDH0970384.1"/>
    <property type="molecule type" value="Genomic_DNA"/>
</dbReference>
<evidence type="ECO:0000313" key="2">
    <source>
        <dbReference type="EMBL" id="MDH0970384.1"/>
    </source>
</evidence>
<keyword evidence="1" id="KW-0472">Membrane</keyword>
<accession>A0AA42SNG4</accession>
<sequence>MTHSNWVKVNNFKIMETYTYCSSEPWRRGIDRAAYRYIKYEYSFDKRKYIEENEKLFGVYRINLLDNCEKLKEKNEVLWNEYNKNNYPLYANISNSKILISNDLFKIGTSSFLSILFEIQGVIITLVIVVSCALFYDLIRR</sequence>
<keyword evidence="1" id="KW-1133">Transmembrane helix</keyword>
<proteinExistence type="predicted"/>
<dbReference type="Proteomes" id="UP001159915">
    <property type="component" value="Unassembled WGS sequence"/>
</dbReference>
<organism evidence="2 3">
    <name type="scientific">Acinetobacter johnsonii</name>
    <dbReference type="NCBI Taxonomy" id="40214"/>
    <lineage>
        <taxon>Bacteria</taxon>
        <taxon>Pseudomonadati</taxon>
        <taxon>Pseudomonadota</taxon>
        <taxon>Gammaproteobacteria</taxon>
        <taxon>Moraxellales</taxon>
        <taxon>Moraxellaceae</taxon>
        <taxon>Acinetobacter</taxon>
    </lineage>
</organism>
<dbReference type="AlphaFoldDB" id="A0AA42SNG4"/>
<name>A0AA42SNG4_ACIJO</name>
<feature type="transmembrane region" description="Helical" evidence="1">
    <location>
        <begin position="112"/>
        <end position="136"/>
    </location>
</feature>
<gene>
    <name evidence="2" type="ORF">N5C10_14445</name>
</gene>
<comment type="caution">
    <text evidence="2">The sequence shown here is derived from an EMBL/GenBank/DDBJ whole genome shotgun (WGS) entry which is preliminary data.</text>
</comment>
<reference evidence="2" key="1">
    <citation type="submission" date="2022-09" db="EMBL/GenBank/DDBJ databases">
        <title>Intensive care unit water sources are persistently colonized with multi-drug resistant bacteria and are the site of extensive horizontal gene transfer of antibiotic resistance genes.</title>
        <authorList>
            <person name="Diorio-Toth L."/>
        </authorList>
    </citation>
    <scope>NUCLEOTIDE SEQUENCE</scope>
    <source>
        <strain evidence="2">GD03920</strain>
    </source>
</reference>